<sequence length="201" mass="21807">MIPSIVVAASGGGTNFQALIDAAAREELSVRFSGLIAGSENAGAIKRAEKNGIPIFILPRQNDAAAEAQRMLDILEACKPDLIVLAGWLRKIPASVLKRYPDQIINIHPSLLPKFGGKGFYGLKVHEAVLEAGETESGCTVHMVNEAYDEGHVLGQRRIPVLPDDSPQSLASRVLEQEHQLYPACIRQLLQERVSKPNAIL</sequence>
<accession>A0A345UMZ8</accession>
<comment type="function">
    <text evidence="4">Catalyzes the transfer of a formyl group from 10-formyltetrahydrofolate to 5-phospho-ribosyl-glycinamide (GAR), producing 5-phospho-ribosyl-N-formylglycinamide (FGAR) and tetrahydrofolate.</text>
</comment>
<dbReference type="RefSeq" id="WP_240644757.1">
    <property type="nucleotide sequence ID" value="NZ_CP027806.1"/>
</dbReference>
<comment type="pathway">
    <text evidence="1 4">Purine metabolism; IMP biosynthesis via de novo pathway; N(2)-formyl-N(1)-(5-phospho-D-ribosyl)glycinamide from N(1)-(5-phospho-D-ribosyl)glycinamide (10-formyl THF route): step 1/1.</text>
</comment>
<feature type="domain" description="Formyl transferase N-terminal" evidence="5">
    <location>
        <begin position="5"/>
        <end position="185"/>
    </location>
</feature>
<name>A0A345UMZ8_9BACT</name>
<feature type="binding site" evidence="4">
    <location>
        <begin position="13"/>
        <end position="15"/>
    </location>
    <ligand>
        <name>N(1)-(5-phospho-beta-D-ribosyl)glycinamide</name>
        <dbReference type="ChEBI" id="CHEBI:143788"/>
    </ligand>
</feature>
<proteinExistence type="inferred from homology"/>
<dbReference type="InterPro" id="IPR036477">
    <property type="entry name" value="Formyl_transf_N_sf"/>
</dbReference>
<dbReference type="NCBIfam" id="TIGR00639">
    <property type="entry name" value="PurN"/>
    <property type="match status" value="1"/>
</dbReference>
<keyword evidence="3 4" id="KW-0658">Purine biosynthesis</keyword>
<dbReference type="EMBL" id="CP027806">
    <property type="protein sequence ID" value="AXJ01850.1"/>
    <property type="molecule type" value="Genomic_DNA"/>
</dbReference>
<dbReference type="InterPro" id="IPR002376">
    <property type="entry name" value="Formyl_transf_N"/>
</dbReference>
<dbReference type="GO" id="GO:0005829">
    <property type="term" value="C:cytosol"/>
    <property type="evidence" value="ECO:0007669"/>
    <property type="project" value="TreeGrafter"/>
</dbReference>
<organism evidence="6 7">
    <name type="scientific">Cyclonatronum proteinivorum</name>
    <dbReference type="NCBI Taxonomy" id="1457365"/>
    <lineage>
        <taxon>Bacteria</taxon>
        <taxon>Pseudomonadati</taxon>
        <taxon>Balneolota</taxon>
        <taxon>Balneolia</taxon>
        <taxon>Balneolales</taxon>
        <taxon>Cyclonatronaceae</taxon>
        <taxon>Cyclonatronum</taxon>
    </lineage>
</organism>
<feature type="binding site" evidence="4">
    <location>
        <position position="106"/>
    </location>
    <ligand>
        <name>(6R)-10-formyltetrahydrofolate</name>
        <dbReference type="ChEBI" id="CHEBI:195366"/>
    </ligand>
</feature>
<gene>
    <name evidence="4" type="primary">purN</name>
    <name evidence="6" type="ORF">CYPRO_2608</name>
</gene>
<dbReference type="Gene3D" id="3.40.50.170">
    <property type="entry name" value="Formyl transferase, N-terminal domain"/>
    <property type="match status" value="1"/>
</dbReference>
<comment type="caution">
    <text evidence="4">Lacks conserved residue(s) required for the propagation of feature annotation.</text>
</comment>
<dbReference type="HAMAP" id="MF_01930">
    <property type="entry name" value="PurN"/>
    <property type="match status" value="1"/>
</dbReference>
<feature type="binding site" evidence="4">
    <location>
        <position position="60"/>
    </location>
    <ligand>
        <name>(6R)-10-formyltetrahydrofolate</name>
        <dbReference type="ChEBI" id="CHEBI:195366"/>
    </ligand>
</feature>
<dbReference type="EC" id="2.1.2.2" evidence="4"/>
<evidence type="ECO:0000256" key="4">
    <source>
        <dbReference type="HAMAP-Rule" id="MF_01930"/>
    </source>
</evidence>
<evidence type="ECO:0000256" key="1">
    <source>
        <dbReference type="ARBA" id="ARBA00005054"/>
    </source>
</evidence>
<dbReference type="GO" id="GO:0006189">
    <property type="term" value="P:'de novo' IMP biosynthetic process"/>
    <property type="evidence" value="ECO:0007669"/>
    <property type="project" value="UniProtKB-UniRule"/>
</dbReference>
<keyword evidence="7" id="KW-1185">Reference proteome</keyword>
<protein>
    <recommendedName>
        <fullName evidence="4">Phosphoribosylglycinamide formyltransferase</fullName>
        <ecNumber evidence="4">2.1.2.2</ecNumber>
    </recommendedName>
    <alternativeName>
        <fullName evidence="4">5'-phosphoribosylglycinamide transformylase</fullName>
    </alternativeName>
    <alternativeName>
        <fullName evidence="4">GAR transformylase</fullName>
        <shortName evidence="4">GART</shortName>
    </alternativeName>
</protein>
<evidence type="ECO:0000313" key="7">
    <source>
        <dbReference type="Proteomes" id="UP000254808"/>
    </source>
</evidence>
<comment type="catalytic activity">
    <reaction evidence="4">
        <text>N(1)-(5-phospho-beta-D-ribosyl)glycinamide + (6R)-10-formyltetrahydrofolate = N(2)-formyl-N(1)-(5-phospho-beta-D-ribosyl)glycinamide + (6S)-5,6,7,8-tetrahydrofolate + H(+)</text>
        <dbReference type="Rhea" id="RHEA:15053"/>
        <dbReference type="ChEBI" id="CHEBI:15378"/>
        <dbReference type="ChEBI" id="CHEBI:57453"/>
        <dbReference type="ChEBI" id="CHEBI:143788"/>
        <dbReference type="ChEBI" id="CHEBI:147286"/>
        <dbReference type="ChEBI" id="CHEBI:195366"/>
        <dbReference type="EC" id="2.1.2.2"/>
    </reaction>
</comment>
<feature type="site" description="Raises pKa of active site His" evidence="4">
    <location>
        <position position="149"/>
    </location>
</feature>
<reference evidence="6 7" key="1">
    <citation type="submission" date="2018-03" db="EMBL/GenBank/DDBJ databases">
        <title>Phenotypic and genomic properties of Cyclonatronum proteinivorum gen. nov., sp. nov., a haloalkaliphilic bacteroidete from soda lakes possessing Na+-translocating rhodopsin.</title>
        <authorList>
            <person name="Toshchakov S.V."/>
            <person name="Korzhenkov A."/>
            <person name="Samarov N.I."/>
            <person name="Kublanov I.V."/>
            <person name="Muntyan M.S."/>
            <person name="Sorokin D.Y."/>
        </authorList>
    </citation>
    <scope>NUCLEOTIDE SEQUENCE [LARGE SCALE GENOMIC DNA]</scope>
    <source>
        <strain evidence="6 7">Omega</strain>
    </source>
</reference>
<evidence type="ECO:0000313" key="6">
    <source>
        <dbReference type="EMBL" id="AXJ01850.1"/>
    </source>
</evidence>
<dbReference type="Pfam" id="PF00551">
    <property type="entry name" value="Formyl_trans_N"/>
    <property type="match status" value="1"/>
</dbReference>
<dbReference type="GO" id="GO:0004644">
    <property type="term" value="F:phosphoribosylglycinamide formyltransferase activity"/>
    <property type="evidence" value="ECO:0007669"/>
    <property type="project" value="UniProtKB-UniRule"/>
</dbReference>
<dbReference type="PANTHER" id="PTHR43369">
    <property type="entry name" value="PHOSPHORIBOSYLGLYCINAMIDE FORMYLTRANSFERASE"/>
    <property type="match status" value="1"/>
</dbReference>
<dbReference type="InterPro" id="IPR004607">
    <property type="entry name" value="GART"/>
</dbReference>
<dbReference type="SUPFAM" id="SSF53328">
    <property type="entry name" value="Formyltransferase"/>
    <property type="match status" value="1"/>
</dbReference>
<evidence type="ECO:0000256" key="2">
    <source>
        <dbReference type="ARBA" id="ARBA00022679"/>
    </source>
</evidence>
<feature type="active site" description="Proton donor" evidence="4">
    <location>
        <position position="108"/>
    </location>
</feature>
<dbReference type="AlphaFoldDB" id="A0A345UMZ8"/>
<dbReference type="UniPathway" id="UPA00074">
    <property type="reaction ID" value="UER00126"/>
</dbReference>
<evidence type="ECO:0000256" key="3">
    <source>
        <dbReference type="ARBA" id="ARBA00022755"/>
    </source>
</evidence>
<dbReference type="Proteomes" id="UP000254808">
    <property type="component" value="Chromosome"/>
</dbReference>
<keyword evidence="2 4" id="KW-0808">Transferase</keyword>
<dbReference type="KEGG" id="cprv:CYPRO_2608"/>
<comment type="similarity">
    <text evidence="4">Belongs to the GART family.</text>
</comment>
<dbReference type="PANTHER" id="PTHR43369:SF2">
    <property type="entry name" value="PHOSPHORIBOSYLGLYCINAMIDE FORMYLTRANSFERASE"/>
    <property type="match status" value="1"/>
</dbReference>
<dbReference type="CDD" id="cd08645">
    <property type="entry name" value="FMT_core_GART"/>
    <property type="match status" value="1"/>
</dbReference>
<evidence type="ECO:0000259" key="5">
    <source>
        <dbReference type="Pfam" id="PF00551"/>
    </source>
</evidence>